<keyword evidence="1" id="KW-0732">Signal</keyword>
<geneLocation type="mitochondrion" evidence="2"/>
<comment type="caution">
    <text evidence="2">The sequence shown here is derived from an EMBL/GenBank/DDBJ whole genome shotgun (WGS) entry which is preliminary data.</text>
</comment>
<accession>A0A101LWW2</accession>
<dbReference type="AlphaFoldDB" id="A0A101LWW2"/>
<proteinExistence type="predicted"/>
<feature type="signal peptide" evidence="1">
    <location>
        <begin position="1"/>
        <end position="18"/>
    </location>
</feature>
<organism evidence="2">
    <name type="scientific">Picea glauca</name>
    <name type="common">White spruce</name>
    <name type="synonym">Pinus glauca</name>
    <dbReference type="NCBI Taxonomy" id="3330"/>
    <lineage>
        <taxon>Eukaryota</taxon>
        <taxon>Viridiplantae</taxon>
        <taxon>Streptophyta</taxon>
        <taxon>Embryophyta</taxon>
        <taxon>Tracheophyta</taxon>
        <taxon>Spermatophyta</taxon>
        <taxon>Pinopsida</taxon>
        <taxon>Pinidae</taxon>
        <taxon>Conifers I</taxon>
        <taxon>Pinales</taxon>
        <taxon>Pinaceae</taxon>
        <taxon>Picea</taxon>
    </lineage>
</organism>
<evidence type="ECO:0000256" key="1">
    <source>
        <dbReference type="SAM" id="SignalP"/>
    </source>
</evidence>
<name>A0A101LWW2_PICGL</name>
<sequence>MVTYLFLLTGLFWRMTRVAFVGNDQPSAGYDGMAMIATTSMISDYVRWCPMCSYVRCSM</sequence>
<keyword evidence="2" id="KW-0496">Mitochondrion</keyword>
<evidence type="ECO:0000313" key="2">
    <source>
        <dbReference type="EMBL" id="KUM46830.1"/>
    </source>
</evidence>
<feature type="chain" id="PRO_5007100135" evidence="1">
    <location>
        <begin position="19"/>
        <end position="59"/>
    </location>
</feature>
<protein>
    <submittedName>
        <fullName evidence="2">Uncharacterized protein</fullName>
    </submittedName>
</protein>
<dbReference type="EMBL" id="LKAM01000009">
    <property type="protein sequence ID" value="KUM46830.1"/>
    <property type="molecule type" value="Genomic_DNA"/>
</dbReference>
<gene>
    <name evidence="2" type="ORF">ABT39_MTgene6285</name>
</gene>
<reference evidence="2" key="1">
    <citation type="journal article" date="2015" name="Genome Biol. Evol.">
        <title>Organellar Genomes of White Spruce (Picea glauca): Assembly and Annotation.</title>
        <authorList>
            <person name="Jackman S.D."/>
            <person name="Warren R.L."/>
            <person name="Gibb E.A."/>
            <person name="Vandervalk B.P."/>
            <person name="Mohamadi H."/>
            <person name="Chu J."/>
            <person name="Raymond A."/>
            <person name="Pleasance S."/>
            <person name="Coope R."/>
            <person name="Wildung M.R."/>
            <person name="Ritland C.E."/>
            <person name="Bousquet J."/>
            <person name="Jones S.J."/>
            <person name="Bohlmann J."/>
            <person name="Birol I."/>
        </authorList>
    </citation>
    <scope>NUCLEOTIDE SEQUENCE [LARGE SCALE GENOMIC DNA]</scope>
    <source>
        <tissue evidence="2">Flushing bud</tissue>
    </source>
</reference>